<reference evidence="2" key="1">
    <citation type="submission" date="2021-01" db="EMBL/GenBank/DDBJ databases">
        <title>Caligus Genome Assembly.</title>
        <authorList>
            <person name="Gallardo-Escarate C."/>
        </authorList>
    </citation>
    <scope>NUCLEOTIDE SEQUENCE [LARGE SCALE GENOMIC DNA]</scope>
</reference>
<evidence type="ECO:0000313" key="1">
    <source>
        <dbReference type="EMBL" id="QQP39628.1"/>
    </source>
</evidence>
<gene>
    <name evidence="1" type="ORF">FKW44_020571</name>
</gene>
<evidence type="ECO:0000313" key="2">
    <source>
        <dbReference type="Proteomes" id="UP000595437"/>
    </source>
</evidence>
<sequence length="113" mass="12807">MDLSEIGLSSLQSGDTINYSAIRPASNREWVIHSVSSVENRKVRTGVVLGDKRARIHDDTLTLIHHANQDQGYETLIRVSTDRTEIDRRLPSLIDAMQANNCKADPFHFYFLP</sequence>
<organism evidence="1 2">
    <name type="scientific">Caligus rogercresseyi</name>
    <name type="common">Sea louse</name>
    <dbReference type="NCBI Taxonomy" id="217165"/>
    <lineage>
        <taxon>Eukaryota</taxon>
        <taxon>Metazoa</taxon>
        <taxon>Ecdysozoa</taxon>
        <taxon>Arthropoda</taxon>
        <taxon>Crustacea</taxon>
        <taxon>Multicrustacea</taxon>
        <taxon>Hexanauplia</taxon>
        <taxon>Copepoda</taxon>
        <taxon>Siphonostomatoida</taxon>
        <taxon>Caligidae</taxon>
        <taxon>Caligus</taxon>
    </lineage>
</organism>
<dbReference type="EMBL" id="CP045903">
    <property type="protein sequence ID" value="QQP39628.1"/>
    <property type="molecule type" value="Genomic_DNA"/>
</dbReference>
<keyword evidence="2" id="KW-1185">Reference proteome</keyword>
<dbReference type="Proteomes" id="UP000595437">
    <property type="component" value="Chromosome 14"/>
</dbReference>
<protein>
    <submittedName>
        <fullName evidence="1">LOC100877332</fullName>
    </submittedName>
</protein>
<accession>A0A7T8GXH9</accession>
<dbReference type="AlphaFoldDB" id="A0A7T8GXH9"/>
<name>A0A7T8GXH9_CALRO</name>
<proteinExistence type="predicted"/>